<feature type="domain" description="Leucine-binding protein" evidence="2">
    <location>
        <begin position="27"/>
        <end position="366"/>
    </location>
</feature>
<dbReference type="PANTHER" id="PTHR47151">
    <property type="entry name" value="LEU/ILE/VAL-BINDING ABC TRANSPORTER SUBUNIT"/>
    <property type="match status" value="1"/>
</dbReference>
<reference evidence="3" key="1">
    <citation type="submission" date="2018-05" db="EMBL/GenBank/DDBJ databases">
        <authorList>
            <person name="Lanie J.A."/>
            <person name="Ng W.-L."/>
            <person name="Kazmierczak K.M."/>
            <person name="Andrzejewski T.M."/>
            <person name="Davidsen T.M."/>
            <person name="Wayne K.J."/>
            <person name="Tettelin H."/>
            <person name="Glass J.I."/>
            <person name="Rusch D."/>
            <person name="Podicherti R."/>
            <person name="Tsui H.-C.T."/>
            <person name="Winkler M.E."/>
        </authorList>
    </citation>
    <scope>NUCLEOTIDE SEQUENCE</scope>
</reference>
<feature type="non-terminal residue" evidence="3">
    <location>
        <position position="439"/>
    </location>
</feature>
<organism evidence="3">
    <name type="scientific">marine metagenome</name>
    <dbReference type="NCBI Taxonomy" id="408172"/>
    <lineage>
        <taxon>unclassified sequences</taxon>
        <taxon>metagenomes</taxon>
        <taxon>ecological metagenomes</taxon>
    </lineage>
</organism>
<feature type="non-terminal residue" evidence="3">
    <location>
        <position position="1"/>
    </location>
</feature>
<dbReference type="InterPro" id="IPR028081">
    <property type="entry name" value="Leu-bd"/>
</dbReference>
<dbReference type="AlphaFoldDB" id="A0A382JK11"/>
<evidence type="ECO:0000313" key="3">
    <source>
        <dbReference type="EMBL" id="SVC11692.1"/>
    </source>
</evidence>
<dbReference type="InterPro" id="IPR028082">
    <property type="entry name" value="Peripla_BP_I"/>
</dbReference>
<dbReference type="PANTHER" id="PTHR47151:SF2">
    <property type="entry name" value="AMINO ACID BINDING PROTEIN"/>
    <property type="match status" value="1"/>
</dbReference>
<accession>A0A382JK11</accession>
<evidence type="ECO:0000256" key="1">
    <source>
        <dbReference type="ARBA" id="ARBA00022729"/>
    </source>
</evidence>
<protein>
    <recommendedName>
        <fullName evidence="2">Leucine-binding protein domain-containing protein</fullName>
    </recommendedName>
</protein>
<dbReference type="Gene3D" id="3.40.50.2300">
    <property type="match status" value="2"/>
</dbReference>
<dbReference type="CDD" id="cd06342">
    <property type="entry name" value="PBP1_ABC_LIVBP-like"/>
    <property type="match status" value="1"/>
</dbReference>
<proteinExistence type="predicted"/>
<evidence type="ECO:0000259" key="2">
    <source>
        <dbReference type="Pfam" id="PF13458"/>
    </source>
</evidence>
<name>A0A382JK11_9ZZZZ</name>
<sequence length="439" mass="45197">EEAATEADHLGDGSLGYVRVEKGEDIQIRSLNAISGDVAFLGIPNERAIRQALQDISPMGPHVGRWTVSIGTGLDDLCSADGGQAAAQTIVADEQVVGVIGTSCSGAAAAAAPLISEAGMVMISPSNTSPSLTSDLAGTAGSNNYPGYYRTAHNDLYQGAAAAGFAVDALGVSTAAAIHDGDPYTQGLAQAFADAFEALGGTITTFTAVNKGDSDMVPVLTEVASGSPELLFFPIFQPEGDFIVQQASDVAGLEGVTLMAADGLMVSNFMEIPETAGMYFSGPDLRYGNNANQTSGWRANDVLTLYPGIWGEAPSAAFWAHSYDATTLLLEAIEAASYVDDGTLVIDRAGVREFLSNVRDYQGLTGLLSCDEFGDCGSQKITVIGHGDSGDVDGSLANVVYQYAPGGGSLGEGSLVVPAPKPQRGGTLRYAIEADVDGL</sequence>
<dbReference type="Pfam" id="PF13458">
    <property type="entry name" value="Peripla_BP_6"/>
    <property type="match status" value="1"/>
</dbReference>
<gene>
    <name evidence="3" type="ORF">METZ01_LOCUS264546</name>
</gene>
<keyword evidence="1" id="KW-0732">Signal</keyword>
<dbReference type="EMBL" id="UINC01074471">
    <property type="protein sequence ID" value="SVC11692.1"/>
    <property type="molecule type" value="Genomic_DNA"/>
</dbReference>
<dbReference type="SUPFAM" id="SSF53822">
    <property type="entry name" value="Periplasmic binding protein-like I"/>
    <property type="match status" value="1"/>
</dbReference>